<keyword evidence="10" id="KW-1185">Reference proteome</keyword>
<dbReference type="Proteomes" id="UP000014568">
    <property type="component" value="Unassembled WGS sequence"/>
</dbReference>
<feature type="domain" description="Pyruvate carboxyltransferase" evidence="8">
    <location>
        <begin position="2"/>
        <end position="253"/>
    </location>
</feature>
<dbReference type="PANTHER" id="PTHR10277:SF9">
    <property type="entry name" value="2-ISOPROPYLMALATE SYNTHASE 1, CHLOROPLASTIC-RELATED"/>
    <property type="match status" value="1"/>
</dbReference>
<keyword evidence="3" id="KW-0028">Amino-acid biosynthesis</keyword>
<evidence type="ECO:0000256" key="6">
    <source>
        <dbReference type="ARBA" id="ARBA00023304"/>
    </source>
</evidence>
<comment type="function">
    <text evidence="7">Catalyzes the condensation of the acetyl group of acetyl-CoA with 3-methyl-2-oxobutanoate (2-ketoisovalerate) to form 3-carboxy-3-hydroxy-4-methylpentanoate (2-isopropylmalate).</text>
</comment>
<keyword evidence="5" id="KW-0464">Manganese</keyword>
<dbReference type="SUPFAM" id="SSF51569">
    <property type="entry name" value="Aldolase"/>
    <property type="match status" value="1"/>
</dbReference>
<dbReference type="InterPro" id="IPR002034">
    <property type="entry name" value="AIPM/Hcit_synth_CS"/>
</dbReference>
<gene>
    <name evidence="9" type="ORF">F945_01829</name>
</gene>
<dbReference type="PANTHER" id="PTHR10277">
    <property type="entry name" value="HOMOCITRATE SYNTHASE-RELATED"/>
    <property type="match status" value="1"/>
</dbReference>
<organism evidence="9 10">
    <name type="scientific">Acinetobacter rudis CIP 110305</name>
    <dbReference type="NCBI Taxonomy" id="421052"/>
    <lineage>
        <taxon>Bacteria</taxon>
        <taxon>Pseudomonadati</taxon>
        <taxon>Pseudomonadota</taxon>
        <taxon>Gammaproteobacteria</taxon>
        <taxon>Moraxellales</taxon>
        <taxon>Moraxellaceae</taxon>
        <taxon>Acinetobacter</taxon>
    </lineage>
</organism>
<dbReference type="InterPro" id="IPR050073">
    <property type="entry name" value="2-IPM_HCS-like"/>
</dbReference>
<comment type="caution">
    <text evidence="9">The sequence shown here is derived from an EMBL/GenBank/DDBJ whole genome shotgun (WGS) entry which is preliminary data.</text>
</comment>
<dbReference type="PROSITE" id="PS50991">
    <property type="entry name" value="PYR_CT"/>
    <property type="match status" value="1"/>
</dbReference>
<dbReference type="Pfam" id="PF00682">
    <property type="entry name" value="HMGL-like"/>
    <property type="match status" value="1"/>
</dbReference>
<proteinExistence type="predicted"/>
<evidence type="ECO:0000256" key="3">
    <source>
        <dbReference type="ARBA" id="ARBA00022605"/>
    </source>
</evidence>
<reference evidence="9 10" key="1">
    <citation type="submission" date="2013-06" db="EMBL/GenBank/DDBJ databases">
        <title>The Genome Sequence of Acinetobacter rudis CIP 110305.</title>
        <authorList>
            <consortium name="The Broad Institute Genome Sequencing Platform"/>
            <consortium name="The Broad Institute Genome Sequencing Center for Infectious Disease"/>
            <person name="Cerqueira G."/>
            <person name="Feldgarden M."/>
            <person name="Courvalin P."/>
            <person name="Perichon B."/>
            <person name="Grillot-Courvalin C."/>
            <person name="Clermont D."/>
            <person name="Rocha E."/>
            <person name="Yoon E.-J."/>
            <person name="Nemec A."/>
            <person name="Young S.K."/>
            <person name="Zeng Q."/>
            <person name="Gargeya S."/>
            <person name="Fitzgerald M."/>
            <person name="Abouelleil A."/>
            <person name="Alvarado L."/>
            <person name="Berlin A.M."/>
            <person name="Chapman S.B."/>
            <person name="Dewar J."/>
            <person name="Goldberg J."/>
            <person name="Griggs A."/>
            <person name="Gujja S."/>
            <person name="Hansen M."/>
            <person name="Howarth C."/>
            <person name="Imamovic A."/>
            <person name="Larimer J."/>
            <person name="McCowan C."/>
            <person name="Murphy C."/>
            <person name="Pearson M."/>
            <person name="Priest M."/>
            <person name="Roberts A."/>
            <person name="Saif S."/>
            <person name="Shea T."/>
            <person name="Sykes S."/>
            <person name="Wortman J."/>
            <person name="Nusbaum C."/>
            <person name="Birren B."/>
        </authorList>
    </citation>
    <scope>NUCLEOTIDE SEQUENCE [LARGE SCALE GENOMIC DNA]</scope>
    <source>
        <strain evidence="9 10">CIP 110305</strain>
    </source>
</reference>
<sequence>MVKIIDCTLREGNQARQCNFNADNSYILSKEISSLGIDMIEAGHPLISSDEFLRVKTIINAAKVPVLAHARSRIEDIDATIAVGAKWIGLFASINEISLATKFKGKSKQEVLDMFAQAITYSKSKELNVRATIEDASRTEIIDVIEMINYASRSGADRICYSDSVGALSPKETYDTLSLLVKKFPNITFEYHVHNDLGLSLANTLAAIDAGIEWISTSCNGIGERAGITDTLQLINFLYKKNHVDRFNILKIPQISKLVEIFSRIKISPMSPIVGVNAFNHVSRLHQLAASKNDNAYNYLTPSDFNLESTFIHDSPIIEKELFLIPFEKSATELKHHREGPGVRYVMIDKRLLEISPYYFIARKFNHPNSPAMPGHVDGHTHNCDSVFLFLGNKENYEGLCVEVILGCEKKILKSPATVFIPAGMYHTYRHVSGEGTYINFVNSGDYNSSLL</sequence>
<dbReference type="HOGENOM" id="CLU_048848_0_0_6"/>
<protein>
    <recommendedName>
        <fullName evidence="2">2-isopropylmalate synthase</fullName>
        <ecNumber evidence="2">2.3.3.13</ecNumber>
    </recommendedName>
</protein>
<evidence type="ECO:0000256" key="2">
    <source>
        <dbReference type="ARBA" id="ARBA00012973"/>
    </source>
</evidence>
<keyword evidence="4" id="KW-0808">Transferase</keyword>
<keyword evidence="6" id="KW-0100">Branched-chain amino acid biosynthesis</keyword>
<dbReference type="OrthoDB" id="9803573at2"/>
<evidence type="ECO:0000256" key="1">
    <source>
        <dbReference type="ARBA" id="ARBA00004689"/>
    </source>
</evidence>
<dbReference type="GO" id="GO:0003852">
    <property type="term" value="F:2-isopropylmalate synthase activity"/>
    <property type="evidence" value="ECO:0007669"/>
    <property type="project" value="UniProtKB-EC"/>
</dbReference>
<dbReference type="InterPro" id="IPR013785">
    <property type="entry name" value="Aldolase_TIM"/>
</dbReference>
<name>S3N1E7_9GAMM</name>
<evidence type="ECO:0000256" key="5">
    <source>
        <dbReference type="ARBA" id="ARBA00023211"/>
    </source>
</evidence>
<evidence type="ECO:0000313" key="9">
    <source>
        <dbReference type="EMBL" id="EPF73950.1"/>
    </source>
</evidence>
<evidence type="ECO:0000256" key="7">
    <source>
        <dbReference type="ARBA" id="ARBA00037629"/>
    </source>
</evidence>
<dbReference type="InterPro" id="IPR000891">
    <property type="entry name" value="PYR_CT"/>
</dbReference>
<dbReference type="GO" id="GO:0009098">
    <property type="term" value="P:L-leucine biosynthetic process"/>
    <property type="evidence" value="ECO:0007669"/>
    <property type="project" value="TreeGrafter"/>
</dbReference>
<dbReference type="STRING" id="632955.GCA_000829675_02550"/>
<dbReference type="PATRIC" id="fig|421052.3.peg.1785"/>
<dbReference type="EMBL" id="ATGI01000022">
    <property type="protein sequence ID" value="EPF73950.1"/>
    <property type="molecule type" value="Genomic_DNA"/>
</dbReference>
<dbReference type="PROSITE" id="PS00816">
    <property type="entry name" value="AIPM_HOMOCIT_SYNTH_2"/>
    <property type="match status" value="1"/>
</dbReference>
<evidence type="ECO:0000313" key="10">
    <source>
        <dbReference type="Proteomes" id="UP000014568"/>
    </source>
</evidence>
<dbReference type="eggNOG" id="COG0119">
    <property type="taxonomic scope" value="Bacteria"/>
</dbReference>
<evidence type="ECO:0000256" key="4">
    <source>
        <dbReference type="ARBA" id="ARBA00022679"/>
    </source>
</evidence>
<evidence type="ECO:0000259" key="8">
    <source>
        <dbReference type="PROSITE" id="PS50991"/>
    </source>
</evidence>
<dbReference type="EC" id="2.3.3.13" evidence="2"/>
<comment type="pathway">
    <text evidence="1">Amino-acid biosynthesis; L-leucine biosynthesis; L-leucine from 3-methyl-2-oxobutanoate: step 1/4.</text>
</comment>
<dbReference type="RefSeq" id="WP_016656236.1">
    <property type="nucleotide sequence ID" value="NZ_KE340353.1"/>
</dbReference>
<dbReference type="GO" id="GO:0005829">
    <property type="term" value="C:cytosol"/>
    <property type="evidence" value="ECO:0007669"/>
    <property type="project" value="TreeGrafter"/>
</dbReference>
<dbReference type="AlphaFoldDB" id="S3N1E7"/>
<accession>S3N1E7</accession>
<dbReference type="Gene3D" id="3.20.20.70">
    <property type="entry name" value="Aldolase class I"/>
    <property type="match status" value="1"/>
</dbReference>